<dbReference type="Proteomes" id="UP000199496">
    <property type="component" value="Unassembled WGS sequence"/>
</dbReference>
<gene>
    <name evidence="1" type="ORF">SAMN05421693_11475</name>
</gene>
<keyword evidence="2" id="KW-1185">Reference proteome</keyword>
<accession>A0A1H9CQ20</accession>
<dbReference type="AlphaFoldDB" id="A0A1H9CQ20"/>
<dbReference type="RefSeq" id="WP_143339688.1">
    <property type="nucleotide sequence ID" value="NZ_FOFO01000014.1"/>
</dbReference>
<organism evidence="1 2">
    <name type="scientific">Ectothiorhodospira magna</name>
    <dbReference type="NCBI Taxonomy" id="867345"/>
    <lineage>
        <taxon>Bacteria</taxon>
        <taxon>Pseudomonadati</taxon>
        <taxon>Pseudomonadota</taxon>
        <taxon>Gammaproteobacteria</taxon>
        <taxon>Chromatiales</taxon>
        <taxon>Ectothiorhodospiraceae</taxon>
        <taxon>Ectothiorhodospira</taxon>
    </lineage>
</organism>
<proteinExistence type="predicted"/>
<evidence type="ECO:0000313" key="1">
    <source>
        <dbReference type="EMBL" id="SEQ03269.1"/>
    </source>
</evidence>
<evidence type="ECO:0000313" key="2">
    <source>
        <dbReference type="Proteomes" id="UP000199496"/>
    </source>
</evidence>
<reference evidence="1 2" key="1">
    <citation type="submission" date="2016-10" db="EMBL/GenBank/DDBJ databases">
        <authorList>
            <person name="de Groot N.N."/>
        </authorList>
    </citation>
    <scope>NUCLEOTIDE SEQUENCE [LARGE SCALE GENOMIC DNA]</scope>
    <source>
        <strain evidence="1 2">B7-7</strain>
    </source>
</reference>
<protein>
    <submittedName>
        <fullName evidence="1">Uncharacterized protein</fullName>
    </submittedName>
</protein>
<dbReference type="OrthoDB" id="5756618at2"/>
<dbReference type="STRING" id="867345.SAMN05421693_11475"/>
<sequence length="72" mass="8123">MMATTLTWVYGQHLEKAPPRRYATQERSEYAFADLRRALARDLSNEGFGIRCPDSPKSPQNTLISRLLALAA</sequence>
<dbReference type="EMBL" id="FOFO01000014">
    <property type="protein sequence ID" value="SEQ03269.1"/>
    <property type="molecule type" value="Genomic_DNA"/>
</dbReference>
<name>A0A1H9CQ20_9GAMM</name>